<evidence type="ECO:0000256" key="2">
    <source>
        <dbReference type="SAM" id="Phobius"/>
    </source>
</evidence>
<keyword evidence="2" id="KW-1133">Transmembrane helix</keyword>
<feature type="transmembrane region" description="Helical" evidence="2">
    <location>
        <begin position="381"/>
        <end position="399"/>
    </location>
</feature>
<feature type="region of interest" description="Disordered" evidence="1">
    <location>
        <begin position="354"/>
        <end position="373"/>
    </location>
</feature>
<evidence type="ECO:0000313" key="3">
    <source>
        <dbReference type="EMBL" id="MBS2962458.1"/>
    </source>
</evidence>
<evidence type="ECO:0000313" key="4">
    <source>
        <dbReference type="Proteomes" id="UP000677913"/>
    </source>
</evidence>
<organism evidence="3 4">
    <name type="scientific">Actinocrinis puniceicyclus</name>
    <dbReference type="NCBI Taxonomy" id="977794"/>
    <lineage>
        <taxon>Bacteria</taxon>
        <taxon>Bacillati</taxon>
        <taxon>Actinomycetota</taxon>
        <taxon>Actinomycetes</taxon>
        <taxon>Catenulisporales</taxon>
        <taxon>Actinospicaceae</taxon>
        <taxon>Actinocrinis</taxon>
    </lineage>
</organism>
<keyword evidence="4" id="KW-1185">Reference proteome</keyword>
<reference evidence="3" key="1">
    <citation type="submission" date="2021-04" db="EMBL/GenBank/DDBJ databases">
        <title>Genome based classification of Actinospica acidithermotolerans sp. nov., an actinobacterium isolated from an Indonesian hot spring.</title>
        <authorList>
            <person name="Kusuma A.B."/>
            <person name="Putra K.E."/>
            <person name="Nafisah S."/>
            <person name="Loh J."/>
            <person name="Nouioui I."/>
            <person name="Goodfellow M."/>
        </authorList>
    </citation>
    <scope>NUCLEOTIDE SEQUENCE</scope>
    <source>
        <strain evidence="3">DSM 45618</strain>
    </source>
</reference>
<name>A0A8J7WHR8_9ACTN</name>
<keyword evidence="2" id="KW-0472">Membrane</keyword>
<protein>
    <submittedName>
        <fullName evidence="3">Uncharacterized protein</fullName>
    </submittedName>
</protein>
<dbReference type="Proteomes" id="UP000677913">
    <property type="component" value="Unassembled WGS sequence"/>
</dbReference>
<evidence type="ECO:0000256" key="1">
    <source>
        <dbReference type="SAM" id="MobiDB-lite"/>
    </source>
</evidence>
<dbReference type="RefSeq" id="WP_211465143.1">
    <property type="nucleotide sequence ID" value="NZ_JAGSXH010000011.1"/>
</dbReference>
<dbReference type="AlphaFoldDB" id="A0A8J7WHR8"/>
<gene>
    <name evidence="3" type="ORF">KGA66_05335</name>
</gene>
<feature type="transmembrane region" description="Helical" evidence="2">
    <location>
        <begin position="149"/>
        <end position="167"/>
    </location>
</feature>
<feature type="region of interest" description="Disordered" evidence="1">
    <location>
        <begin position="1"/>
        <end position="26"/>
    </location>
</feature>
<keyword evidence="2" id="KW-0812">Transmembrane</keyword>
<feature type="compositionally biased region" description="Gly residues" evidence="1">
    <location>
        <begin position="360"/>
        <end position="373"/>
    </location>
</feature>
<feature type="transmembrane region" description="Helical" evidence="2">
    <location>
        <begin position="434"/>
        <end position="453"/>
    </location>
</feature>
<dbReference type="EMBL" id="JAGSXH010000011">
    <property type="protein sequence ID" value="MBS2962458.1"/>
    <property type="molecule type" value="Genomic_DNA"/>
</dbReference>
<comment type="caution">
    <text evidence="3">The sequence shown here is derived from an EMBL/GenBank/DDBJ whole genome shotgun (WGS) entry which is preliminary data.</text>
</comment>
<feature type="transmembrane region" description="Helical" evidence="2">
    <location>
        <begin position="42"/>
        <end position="60"/>
    </location>
</feature>
<accession>A0A8J7WHR8</accession>
<feature type="transmembrane region" description="Helical" evidence="2">
    <location>
        <begin position="326"/>
        <end position="344"/>
    </location>
</feature>
<feature type="transmembrane region" description="Helical" evidence="2">
    <location>
        <begin position="120"/>
        <end position="140"/>
    </location>
</feature>
<proteinExistence type="predicted"/>
<feature type="transmembrane region" description="Helical" evidence="2">
    <location>
        <begin position="204"/>
        <end position="237"/>
    </location>
</feature>
<sequence length="579" mass="60814">MPELLSGADEETPAVARPAAGVSSRSPGAGFAAVGRWARSHALALTGTPLAAIVLFTLYLHQARTAPLNGDGAGNALQAWDMLHGNLLLSHWSVSDVSFYFTELPEYMLVEAVHGLNGDVVHIAAALTYTLAVLLACWLARGRARGAEAAVRVLIVLVVMLAAPARGTGVVIELDSPDHFGTAVPLLVFFLALERLPRRRFTPVLLFLLLVWAGSSDTTAIFLGGGALAVICATRLWQGKGRRRYEASLLAVAVLAAGVAIEVPRVIARLGGFTMHRPDMAFNAAADMPNAVWQSVSAFLELFGANFFGLSVAGPSSGGAGVPGETVFALLHLFGAGLVVAALIKTVRRLRDGGREDAGGDGTGGVGSGGDEGGGTGRDRIAELLTVGILLNLAALVFSTQYRGWAREIAAVLPLAAVVAARVLAGRMTHRKHVALLGAFATVFAAVLAYHATGPSQPPYAHRVEAWLKQHGYTSGIGGYWTSHSITVGSGGAIQVSPVNTGPAGIQAYDWESKSTWYDPRQRSANFLVVDLANPSALQYARPQQAIKQFGPPARVVPIGGWEVMIWDKNLLADLPGSN</sequence>
<feature type="transmembrane region" description="Helical" evidence="2">
    <location>
        <begin position="249"/>
        <end position="270"/>
    </location>
</feature>
<feature type="transmembrane region" description="Helical" evidence="2">
    <location>
        <begin position="405"/>
        <end position="425"/>
    </location>
</feature>